<dbReference type="AlphaFoldDB" id="A0A086BMS8"/>
<dbReference type="OrthoDB" id="9779074at2"/>
<sequence>MQKKEQIKKLKLELMDRYVAIMTFILAAYVIIFTFLTPDKIMSWYIALGLILLGGPYLFTRKRFSPDFLVHFFLISVPIYSFYIILAFWENSVACFSILLPIPLGAYIFFSKKEVLLYTLYVVLTIITISIVANNFNFNFPKHTQEEIKFNDTLLFISNISIVFLLIYYKDKIKRPEALDHPTPPDSLVLSKNENVSKVVIKTTPDPIDAEAFEKLFEKIETIMSQDMLFKDPKFNLSRLSVVLEVNSSYISKAIRYKGYPNFNTFLNNYRINYVKKLFTEIDFQKATLMYIYTESGFSNQSTFNRVFKQIEGITPSEYIQQNL</sequence>
<evidence type="ECO:0000256" key="2">
    <source>
        <dbReference type="ARBA" id="ARBA00023125"/>
    </source>
</evidence>
<evidence type="ECO:0000256" key="3">
    <source>
        <dbReference type="ARBA" id="ARBA00023163"/>
    </source>
</evidence>
<comment type="caution">
    <text evidence="6">The sequence shown here is derived from an EMBL/GenBank/DDBJ whole genome shotgun (WGS) entry which is preliminary data.</text>
</comment>
<gene>
    <name evidence="6" type="ORF">IQ37_00190</name>
</gene>
<keyword evidence="7" id="KW-1185">Reference proteome</keyword>
<evidence type="ECO:0000313" key="6">
    <source>
        <dbReference type="EMBL" id="KFF30242.1"/>
    </source>
</evidence>
<keyword evidence="1" id="KW-0805">Transcription regulation</keyword>
<feature type="transmembrane region" description="Helical" evidence="4">
    <location>
        <begin position="115"/>
        <end position="133"/>
    </location>
</feature>
<name>A0A086BMS8_9FLAO</name>
<dbReference type="RefSeq" id="WP_034680370.1">
    <property type="nucleotide sequence ID" value="NZ_CP023049.2"/>
</dbReference>
<dbReference type="Pfam" id="PF12833">
    <property type="entry name" value="HTH_18"/>
    <property type="match status" value="1"/>
</dbReference>
<accession>A0A086BMS8</accession>
<keyword evidence="4" id="KW-0472">Membrane</keyword>
<dbReference type="SMART" id="SM00342">
    <property type="entry name" value="HTH_ARAC"/>
    <property type="match status" value="1"/>
</dbReference>
<dbReference type="GO" id="GO:0003700">
    <property type="term" value="F:DNA-binding transcription factor activity"/>
    <property type="evidence" value="ECO:0007669"/>
    <property type="project" value="InterPro"/>
</dbReference>
<dbReference type="Gene3D" id="1.10.10.60">
    <property type="entry name" value="Homeodomain-like"/>
    <property type="match status" value="1"/>
</dbReference>
<dbReference type="PANTHER" id="PTHR43280">
    <property type="entry name" value="ARAC-FAMILY TRANSCRIPTIONAL REGULATOR"/>
    <property type="match status" value="1"/>
</dbReference>
<dbReference type="GO" id="GO:0043565">
    <property type="term" value="F:sequence-specific DNA binding"/>
    <property type="evidence" value="ECO:0007669"/>
    <property type="project" value="InterPro"/>
</dbReference>
<feature type="transmembrane region" description="Helical" evidence="4">
    <location>
        <begin position="18"/>
        <end position="36"/>
    </location>
</feature>
<dbReference type="SUPFAM" id="SSF46689">
    <property type="entry name" value="Homeodomain-like"/>
    <property type="match status" value="1"/>
</dbReference>
<dbReference type="InterPro" id="IPR018060">
    <property type="entry name" value="HTH_AraC"/>
</dbReference>
<evidence type="ECO:0000259" key="5">
    <source>
        <dbReference type="PROSITE" id="PS01124"/>
    </source>
</evidence>
<dbReference type="KEGG" id="cpip:CJF12_12595"/>
<feature type="domain" description="HTH araC/xylS-type" evidence="5">
    <location>
        <begin position="214"/>
        <end position="322"/>
    </location>
</feature>
<keyword evidence="3" id="KW-0804">Transcription</keyword>
<proteinExistence type="predicted"/>
<dbReference type="EMBL" id="JPRJ01000001">
    <property type="protein sequence ID" value="KFF30242.1"/>
    <property type="molecule type" value="Genomic_DNA"/>
</dbReference>
<feature type="transmembrane region" description="Helical" evidence="4">
    <location>
        <begin position="153"/>
        <end position="169"/>
    </location>
</feature>
<dbReference type="InterPro" id="IPR009057">
    <property type="entry name" value="Homeodomain-like_sf"/>
</dbReference>
<keyword evidence="4" id="KW-1133">Transmembrane helix</keyword>
<organism evidence="6 7">
    <name type="scientific">Chryseobacterium piperi</name>
    <dbReference type="NCBI Taxonomy" id="558152"/>
    <lineage>
        <taxon>Bacteria</taxon>
        <taxon>Pseudomonadati</taxon>
        <taxon>Bacteroidota</taxon>
        <taxon>Flavobacteriia</taxon>
        <taxon>Flavobacteriales</taxon>
        <taxon>Weeksellaceae</taxon>
        <taxon>Chryseobacterium group</taxon>
        <taxon>Chryseobacterium</taxon>
    </lineage>
</organism>
<evidence type="ECO:0000313" key="7">
    <source>
        <dbReference type="Proteomes" id="UP000028709"/>
    </source>
</evidence>
<dbReference type="Proteomes" id="UP000028709">
    <property type="component" value="Unassembled WGS sequence"/>
</dbReference>
<evidence type="ECO:0000256" key="1">
    <source>
        <dbReference type="ARBA" id="ARBA00023015"/>
    </source>
</evidence>
<dbReference type="eggNOG" id="COG2207">
    <property type="taxonomic scope" value="Bacteria"/>
</dbReference>
<evidence type="ECO:0000256" key="4">
    <source>
        <dbReference type="SAM" id="Phobius"/>
    </source>
</evidence>
<feature type="transmembrane region" description="Helical" evidence="4">
    <location>
        <begin position="91"/>
        <end position="110"/>
    </location>
</feature>
<reference evidence="6 7" key="1">
    <citation type="submission" date="2014-07" db="EMBL/GenBank/DDBJ databases">
        <title>Genome of Chryseobacterium piperi CTM.</title>
        <authorList>
            <person name="Pipes S.E."/>
            <person name="Stropko S.J."/>
            <person name="Newman J.D."/>
        </authorList>
    </citation>
    <scope>NUCLEOTIDE SEQUENCE [LARGE SCALE GENOMIC DNA]</scope>
    <source>
        <strain evidence="6 7">CTM</strain>
    </source>
</reference>
<dbReference type="PANTHER" id="PTHR43280:SF29">
    <property type="entry name" value="ARAC-FAMILY TRANSCRIPTIONAL REGULATOR"/>
    <property type="match status" value="1"/>
</dbReference>
<feature type="transmembrane region" description="Helical" evidence="4">
    <location>
        <begin position="68"/>
        <end position="85"/>
    </location>
</feature>
<dbReference type="PROSITE" id="PS01124">
    <property type="entry name" value="HTH_ARAC_FAMILY_2"/>
    <property type="match status" value="1"/>
</dbReference>
<keyword evidence="4" id="KW-0812">Transmembrane</keyword>
<keyword evidence="2" id="KW-0238">DNA-binding</keyword>
<protein>
    <recommendedName>
        <fullName evidence="5">HTH araC/xylS-type domain-containing protein</fullName>
    </recommendedName>
</protein>
<feature type="transmembrane region" description="Helical" evidence="4">
    <location>
        <begin position="42"/>
        <end position="59"/>
    </location>
</feature>